<organism evidence="2 3">
    <name type="scientific">Ilyodon furcidens</name>
    <name type="common">goldbreast splitfin</name>
    <dbReference type="NCBI Taxonomy" id="33524"/>
    <lineage>
        <taxon>Eukaryota</taxon>
        <taxon>Metazoa</taxon>
        <taxon>Chordata</taxon>
        <taxon>Craniata</taxon>
        <taxon>Vertebrata</taxon>
        <taxon>Euteleostomi</taxon>
        <taxon>Actinopterygii</taxon>
        <taxon>Neopterygii</taxon>
        <taxon>Teleostei</taxon>
        <taxon>Neoteleostei</taxon>
        <taxon>Acanthomorphata</taxon>
        <taxon>Ovalentaria</taxon>
        <taxon>Atherinomorphae</taxon>
        <taxon>Cyprinodontiformes</taxon>
        <taxon>Goodeidae</taxon>
        <taxon>Ilyodon</taxon>
    </lineage>
</organism>
<gene>
    <name evidence="2" type="ORF">ILYODFUR_031047</name>
</gene>
<keyword evidence="3" id="KW-1185">Reference proteome</keyword>
<evidence type="ECO:0000313" key="3">
    <source>
        <dbReference type="Proteomes" id="UP001482620"/>
    </source>
</evidence>
<dbReference type="Proteomes" id="UP001482620">
    <property type="component" value="Unassembled WGS sequence"/>
</dbReference>
<evidence type="ECO:0000313" key="2">
    <source>
        <dbReference type="EMBL" id="MEQ2230596.1"/>
    </source>
</evidence>
<dbReference type="EMBL" id="JAHRIQ010027908">
    <property type="protein sequence ID" value="MEQ2230596.1"/>
    <property type="molecule type" value="Genomic_DNA"/>
</dbReference>
<feature type="region of interest" description="Disordered" evidence="1">
    <location>
        <begin position="61"/>
        <end position="90"/>
    </location>
</feature>
<protein>
    <submittedName>
        <fullName evidence="2">Uncharacterized protein</fullName>
    </submittedName>
</protein>
<comment type="caution">
    <text evidence="2">The sequence shown here is derived from an EMBL/GenBank/DDBJ whole genome shotgun (WGS) entry which is preliminary data.</text>
</comment>
<proteinExistence type="predicted"/>
<name>A0ABV0TCS1_9TELE</name>
<accession>A0ABV0TCS1</accession>
<reference evidence="2 3" key="1">
    <citation type="submission" date="2021-06" db="EMBL/GenBank/DDBJ databases">
        <authorList>
            <person name="Palmer J.M."/>
        </authorList>
    </citation>
    <scope>NUCLEOTIDE SEQUENCE [LARGE SCALE GENOMIC DNA]</scope>
    <source>
        <strain evidence="3">if_2019</strain>
        <tissue evidence="2">Muscle</tissue>
    </source>
</reference>
<evidence type="ECO:0000256" key="1">
    <source>
        <dbReference type="SAM" id="MobiDB-lite"/>
    </source>
</evidence>
<feature type="compositionally biased region" description="Pro residues" evidence="1">
    <location>
        <begin position="69"/>
        <end position="81"/>
    </location>
</feature>
<sequence length="161" mass="17411">MDTLPRTHIPRNIHASTPVSPCTPVFIFMRLFREFLRVSSAIEETLRGLSVATNLVSLPQNAEPREADTPPPSPPPSPLVPPALLLRPQPGDSLLIKTGYTGPGPGPVCCSVPLPRQFEAAESGTSLCRSLSDSCRLSFSLSPSLFPPSRLSLFPTVRQTR</sequence>